<protein>
    <submittedName>
        <fullName evidence="2">DUF922 domain-containing protein</fullName>
    </submittedName>
</protein>
<gene>
    <name evidence="2" type="ORF">FEE95_15020</name>
</gene>
<evidence type="ECO:0000256" key="1">
    <source>
        <dbReference type="SAM" id="SignalP"/>
    </source>
</evidence>
<dbReference type="InterPro" id="IPR010321">
    <property type="entry name" value="DUF922"/>
</dbReference>
<evidence type="ECO:0000313" key="3">
    <source>
        <dbReference type="Proteomes" id="UP000310314"/>
    </source>
</evidence>
<feature type="signal peptide" evidence="1">
    <location>
        <begin position="1"/>
        <end position="22"/>
    </location>
</feature>
<organism evidence="2 3">
    <name type="scientific">Maribacter algarum</name>
    <name type="common">ex Zhang et al. 2020</name>
    <dbReference type="NCBI Taxonomy" id="2578118"/>
    <lineage>
        <taxon>Bacteria</taxon>
        <taxon>Pseudomonadati</taxon>
        <taxon>Bacteroidota</taxon>
        <taxon>Flavobacteriia</taxon>
        <taxon>Flavobacteriales</taxon>
        <taxon>Flavobacteriaceae</taxon>
        <taxon>Maribacter</taxon>
    </lineage>
</organism>
<feature type="chain" id="PRO_5024306647" evidence="1">
    <location>
        <begin position="23"/>
        <end position="176"/>
    </location>
</feature>
<dbReference type="OrthoDB" id="5431540at2"/>
<dbReference type="Proteomes" id="UP000310314">
    <property type="component" value="Unassembled WGS sequence"/>
</dbReference>
<name>A0A5S3PPI7_9FLAO</name>
<keyword evidence="3" id="KW-1185">Reference proteome</keyword>
<dbReference type="Pfam" id="PF06037">
    <property type="entry name" value="DUF922"/>
    <property type="match status" value="1"/>
</dbReference>
<comment type="caution">
    <text evidence="2">The sequence shown here is derived from an EMBL/GenBank/DDBJ whole genome shotgun (WGS) entry which is preliminary data.</text>
</comment>
<evidence type="ECO:0000313" key="2">
    <source>
        <dbReference type="EMBL" id="TMM56333.1"/>
    </source>
</evidence>
<dbReference type="AlphaFoldDB" id="A0A5S3PPI7"/>
<accession>A0A5S3PPI7</accession>
<dbReference type="EMBL" id="VATY01000003">
    <property type="protein sequence ID" value="TMM56333.1"/>
    <property type="molecule type" value="Genomic_DNA"/>
</dbReference>
<keyword evidence="1" id="KW-0732">Signal</keyword>
<reference evidence="2 3" key="1">
    <citation type="submission" date="2019-05" db="EMBL/GenBank/DDBJ databases">
        <authorList>
            <person name="Zhang J.-Y."/>
            <person name="Feg X."/>
            <person name="Du Z.-J."/>
        </authorList>
    </citation>
    <scope>NUCLEOTIDE SEQUENCE [LARGE SCALE GENOMIC DNA]</scope>
    <source>
        <strain evidence="2 3">RZ26</strain>
    </source>
</reference>
<proteinExistence type="predicted"/>
<sequence>MLKFGFGLVILLLLSFQQSLQGYDTITWSAEKRLSWKDFKGKIPPNNRAAATTASGITYRFSTSGTKDNIEVDFKIDTYFYPTKSWYQPELCDEVILSHEQLHFDISELYARKLRKRLGEATFTHGNVKAKVRSIYRKINIELNDFQNKYDDETNFSRDREQQLIWNEEIAKALLK</sequence>